<dbReference type="PROSITE" id="PS51318">
    <property type="entry name" value="TAT"/>
    <property type="match status" value="1"/>
</dbReference>
<name>A0A951U415_9CYAN</name>
<accession>A0A951U415</accession>
<feature type="signal peptide" evidence="2">
    <location>
        <begin position="1"/>
        <end position="28"/>
    </location>
</feature>
<dbReference type="GO" id="GO:0030976">
    <property type="term" value="F:thiamine pyrophosphate binding"/>
    <property type="evidence" value="ECO:0007669"/>
    <property type="project" value="TreeGrafter"/>
</dbReference>
<dbReference type="GO" id="GO:0030975">
    <property type="term" value="F:thiamine binding"/>
    <property type="evidence" value="ECO:0007669"/>
    <property type="project" value="TreeGrafter"/>
</dbReference>
<reference evidence="3" key="1">
    <citation type="submission" date="2021-05" db="EMBL/GenBank/DDBJ databases">
        <authorList>
            <person name="Pietrasiak N."/>
            <person name="Ward R."/>
            <person name="Stajich J.E."/>
            <person name="Kurbessoian T."/>
        </authorList>
    </citation>
    <scope>NUCLEOTIDE SEQUENCE</scope>
    <source>
        <strain evidence="3">GSE-TBD4-15B</strain>
    </source>
</reference>
<dbReference type="GO" id="GO:0030288">
    <property type="term" value="C:outer membrane-bounded periplasmic space"/>
    <property type="evidence" value="ECO:0007669"/>
    <property type="project" value="TreeGrafter"/>
</dbReference>
<dbReference type="PANTHER" id="PTHR30006">
    <property type="entry name" value="THIAMINE-BINDING PERIPLASMIC PROTEIN-RELATED"/>
    <property type="match status" value="1"/>
</dbReference>
<protein>
    <submittedName>
        <fullName evidence="3">Extracellular solute-binding protein</fullName>
    </submittedName>
</protein>
<dbReference type="Gene3D" id="3.40.190.10">
    <property type="entry name" value="Periplasmic binding protein-like II"/>
    <property type="match status" value="2"/>
</dbReference>
<dbReference type="Proteomes" id="UP000707356">
    <property type="component" value="Unassembled WGS sequence"/>
</dbReference>
<organism evidence="3 4">
    <name type="scientific">Pegethrix bostrychoides GSE-TBD4-15B</name>
    <dbReference type="NCBI Taxonomy" id="2839662"/>
    <lineage>
        <taxon>Bacteria</taxon>
        <taxon>Bacillati</taxon>
        <taxon>Cyanobacteriota</taxon>
        <taxon>Cyanophyceae</taxon>
        <taxon>Oculatellales</taxon>
        <taxon>Oculatellaceae</taxon>
        <taxon>Pegethrix</taxon>
    </lineage>
</organism>
<evidence type="ECO:0000256" key="2">
    <source>
        <dbReference type="SAM" id="SignalP"/>
    </source>
</evidence>
<sequence length="368" mass="39775">MSYQIKRRQFLGGSFATGLTLAALNACANQTQSTADGSPQAGADGKLVAATYQGIWEDAHRKILVPAFKKASGADVTLVPMFAVDQVARLKAAGSTNPPFDVAILDPGPLVNAPKDEILQAFPTEISKHYNDILPRYQKSSSSGDWGPIIGLQFVGIAYNPKKITTPPTSWADLWKPEYKGRVGITNMNSTLGTGWMVEVAKMYGGSESDLEPAFKAVKELLPSLAAVAPNLGALSTLFQQGEIDIAPHNLASIALLQSKGVDVDWVIPKEGSYAFGASMHVVKNPTAGKELATAYIDAALSTEVQSAMADEPYYIAPVNKNAPLKGILAEKIATSFDDYEKYIYQDWTVISQQRSEWIERFNKEVTV</sequence>
<reference evidence="3" key="2">
    <citation type="journal article" date="2022" name="Microbiol. Resour. Announc.">
        <title>Metagenome Sequencing to Explore Phylogenomics of Terrestrial Cyanobacteria.</title>
        <authorList>
            <person name="Ward R.D."/>
            <person name="Stajich J.E."/>
            <person name="Johansen J.R."/>
            <person name="Huntemann M."/>
            <person name="Clum A."/>
            <person name="Foster B."/>
            <person name="Foster B."/>
            <person name="Roux S."/>
            <person name="Palaniappan K."/>
            <person name="Varghese N."/>
            <person name="Mukherjee S."/>
            <person name="Reddy T.B.K."/>
            <person name="Daum C."/>
            <person name="Copeland A."/>
            <person name="Chen I.A."/>
            <person name="Ivanova N.N."/>
            <person name="Kyrpides N.C."/>
            <person name="Shapiro N."/>
            <person name="Eloe-Fadrosh E.A."/>
            <person name="Pietrasiak N."/>
        </authorList>
    </citation>
    <scope>NUCLEOTIDE SEQUENCE</scope>
    <source>
        <strain evidence="3">GSE-TBD4-15B</strain>
    </source>
</reference>
<evidence type="ECO:0000313" key="3">
    <source>
        <dbReference type="EMBL" id="MBW4465165.1"/>
    </source>
</evidence>
<evidence type="ECO:0000313" key="4">
    <source>
        <dbReference type="Proteomes" id="UP000707356"/>
    </source>
</evidence>
<dbReference type="AlphaFoldDB" id="A0A951U415"/>
<dbReference type="PANTHER" id="PTHR30006:SF2">
    <property type="entry name" value="ABC TRANSPORTER SUBSTRATE-BINDING PROTEIN"/>
    <property type="match status" value="1"/>
</dbReference>
<evidence type="ECO:0000256" key="1">
    <source>
        <dbReference type="ARBA" id="ARBA00022729"/>
    </source>
</evidence>
<feature type="chain" id="PRO_5036692501" evidence="2">
    <location>
        <begin position="29"/>
        <end position="368"/>
    </location>
</feature>
<comment type="caution">
    <text evidence="3">The sequence shown here is derived from an EMBL/GenBank/DDBJ whole genome shotgun (WGS) entry which is preliminary data.</text>
</comment>
<dbReference type="InterPro" id="IPR006311">
    <property type="entry name" value="TAT_signal"/>
</dbReference>
<dbReference type="GO" id="GO:0015888">
    <property type="term" value="P:thiamine transport"/>
    <property type="evidence" value="ECO:0007669"/>
    <property type="project" value="TreeGrafter"/>
</dbReference>
<gene>
    <name evidence="3" type="ORF">KME07_06950</name>
</gene>
<dbReference type="Pfam" id="PF13343">
    <property type="entry name" value="SBP_bac_6"/>
    <property type="match status" value="1"/>
</dbReference>
<proteinExistence type="predicted"/>
<keyword evidence="1 2" id="KW-0732">Signal</keyword>
<dbReference type="EMBL" id="JAHHHV010000032">
    <property type="protein sequence ID" value="MBW4465165.1"/>
    <property type="molecule type" value="Genomic_DNA"/>
</dbReference>
<dbReference type="SUPFAM" id="SSF53850">
    <property type="entry name" value="Periplasmic binding protein-like II"/>
    <property type="match status" value="1"/>
</dbReference>